<proteinExistence type="predicted"/>
<organism evidence="4 5">
    <name type="scientific">Kitasatospora atroaurantiaca</name>
    <dbReference type="NCBI Taxonomy" id="285545"/>
    <lineage>
        <taxon>Bacteria</taxon>
        <taxon>Bacillati</taxon>
        <taxon>Actinomycetota</taxon>
        <taxon>Actinomycetes</taxon>
        <taxon>Kitasatosporales</taxon>
        <taxon>Streptomycetaceae</taxon>
        <taxon>Kitasatospora</taxon>
    </lineage>
</organism>
<dbReference type="InterPro" id="IPR023451">
    <property type="entry name" value="Thymidate_synth/dCMP_Mease_dom"/>
</dbReference>
<protein>
    <submittedName>
        <fullName evidence="4">Thymidylate synthase</fullName>
    </submittedName>
</protein>
<dbReference type="RefSeq" id="WP_246192592.1">
    <property type="nucleotide sequence ID" value="NZ_BAAABR010000054.1"/>
</dbReference>
<dbReference type="EMBL" id="VIVR01000001">
    <property type="protein sequence ID" value="TWE16983.1"/>
    <property type="molecule type" value="Genomic_DNA"/>
</dbReference>
<keyword evidence="1" id="KW-0489">Methyltransferase</keyword>
<dbReference type="GO" id="GO:0005829">
    <property type="term" value="C:cytosol"/>
    <property type="evidence" value="ECO:0007669"/>
    <property type="project" value="TreeGrafter"/>
</dbReference>
<gene>
    <name evidence="4" type="ORF">FB465_1978</name>
</gene>
<dbReference type="AlphaFoldDB" id="A0A561EMY5"/>
<dbReference type="Gene3D" id="3.30.572.10">
    <property type="entry name" value="Thymidylate synthase/dCMP hydroxymethylase domain"/>
    <property type="match status" value="1"/>
</dbReference>
<accession>A0A561EMY5</accession>
<dbReference type="GO" id="GO:0006231">
    <property type="term" value="P:dTMP biosynthetic process"/>
    <property type="evidence" value="ECO:0007669"/>
    <property type="project" value="TreeGrafter"/>
</dbReference>
<evidence type="ECO:0000259" key="3">
    <source>
        <dbReference type="Pfam" id="PF00303"/>
    </source>
</evidence>
<keyword evidence="5" id="KW-1185">Reference proteome</keyword>
<evidence type="ECO:0000256" key="1">
    <source>
        <dbReference type="ARBA" id="ARBA00022603"/>
    </source>
</evidence>
<dbReference type="GO" id="GO:0032259">
    <property type="term" value="P:methylation"/>
    <property type="evidence" value="ECO:0007669"/>
    <property type="project" value="UniProtKB-KW"/>
</dbReference>
<evidence type="ECO:0000313" key="4">
    <source>
        <dbReference type="EMBL" id="TWE16983.1"/>
    </source>
</evidence>
<evidence type="ECO:0000313" key="5">
    <source>
        <dbReference type="Proteomes" id="UP000318416"/>
    </source>
</evidence>
<comment type="caution">
    <text evidence="4">The sequence shown here is derived from an EMBL/GenBank/DDBJ whole genome shotgun (WGS) entry which is preliminary data.</text>
</comment>
<sequence>MLAPPMFPSFERAYIEVLRHVSEDYEFRNAPRGNTSRESLGLSFQLSDPRSRTPFLNSRKINPIYHFAEALWYLGGRSDLAMIGYYAPRRHRDSHDGVTIDGSAYGARIFQQPYEQAVELLQGEKDSKRAVLPVFRAGELADPQSPDVPCLLALHLLLREGRLHMVCYMRANDADRGLIADVFSFTLIQEFTACVLGVDLGTYTHHVGSMHIGEPDMPRVEQVIAESIGRRSELPRFAPPVMPTDTGWPQILQVLEHEEALRLNRIQYTPEDIAVLGLAPYWQQVVLLFEVQRQLVHCAADPVDLALIAALSPALRWQVTRRWPGRMPVEVRL</sequence>
<keyword evidence="2" id="KW-0808">Transferase</keyword>
<name>A0A561EMY5_9ACTN</name>
<dbReference type="Pfam" id="PF00303">
    <property type="entry name" value="Thymidylat_synt"/>
    <property type="match status" value="1"/>
</dbReference>
<dbReference type="PANTHER" id="PTHR11548:SF9">
    <property type="entry name" value="THYMIDYLATE SYNTHASE"/>
    <property type="match status" value="1"/>
</dbReference>
<reference evidence="4 5" key="1">
    <citation type="submission" date="2019-06" db="EMBL/GenBank/DDBJ databases">
        <title>Sequencing the genomes of 1000 actinobacteria strains.</title>
        <authorList>
            <person name="Klenk H.-P."/>
        </authorList>
    </citation>
    <scope>NUCLEOTIDE SEQUENCE [LARGE SCALE GENOMIC DNA]</scope>
    <source>
        <strain evidence="4 5">DSM 41649</strain>
    </source>
</reference>
<dbReference type="GO" id="GO:0004799">
    <property type="term" value="F:thymidylate synthase activity"/>
    <property type="evidence" value="ECO:0007669"/>
    <property type="project" value="TreeGrafter"/>
</dbReference>
<dbReference type="InterPro" id="IPR045097">
    <property type="entry name" value="Thymidate_synth/dCMP_Mease"/>
</dbReference>
<feature type="domain" description="Thymidylate synthase/dCMP hydroxymethylase" evidence="3">
    <location>
        <begin position="13"/>
        <end position="227"/>
    </location>
</feature>
<dbReference type="PANTHER" id="PTHR11548">
    <property type="entry name" value="THYMIDYLATE SYNTHASE 1"/>
    <property type="match status" value="1"/>
</dbReference>
<dbReference type="SUPFAM" id="SSF55831">
    <property type="entry name" value="Thymidylate synthase/dCMP hydroxymethylase"/>
    <property type="match status" value="1"/>
</dbReference>
<dbReference type="InterPro" id="IPR036926">
    <property type="entry name" value="Thymidate_synth/dCMP_Mease_sf"/>
</dbReference>
<dbReference type="Proteomes" id="UP000318416">
    <property type="component" value="Unassembled WGS sequence"/>
</dbReference>
<evidence type="ECO:0000256" key="2">
    <source>
        <dbReference type="ARBA" id="ARBA00022679"/>
    </source>
</evidence>